<evidence type="ECO:0000313" key="3">
    <source>
        <dbReference type="Proteomes" id="UP000605086"/>
    </source>
</evidence>
<feature type="region of interest" description="Disordered" evidence="1">
    <location>
        <begin position="122"/>
        <end position="145"/>
    </location>
</feature>
<comment type="caution">
    <text evidence="2">The sequence shown here is derived from an EMBL/GenBank/DDBJ whole genome shotgun (WGS) entry which is preliminary data.</text>
</comment>
<sequence length="145" mass="15680">MKELRCLVFTDQEVVRAVLDRRRRVKDTLPVGTVSKVAYHRTEGPDQTGIETRLTITDDNGAVTELGLPETEVTAALVGYCMGRRIPLPVASDKMLHLINGALTLMITMNFNKAPRLVVTAGADGAGSGPAPGSDRLSPKRRIGR</sequence>
<reference evidence="2 3" key="1">
    <citation type="submission" date="2019-10" db="EMBL/GenBank/DDBJ databases">
        <title>Genome sequence of Azospirillum melinis.</title>
        <authorList>
            <person name="Ambrosini A."/>
            <person name="Sant'Anna F.H."/>
            <person name="Cassan F.D."/>
            <person name="Souza E.M."/>
            <person name="Passaglia L.M.P."/>
        </authorList>
    </citation>
    <scope>NUCLEOTIDE SEQUENCE [LARGE SCALE GENOMIC DNA]</scope>
    <source>
        <strain evidence="2 3">TMCY0552</strain>
    </source>
</reference>
<evidence type="ECO:0000313" key="2">
    <source>
        <dbReference type="EMBL" id="NUB04293.1"/>
    </source>
</evidence>
<protein>
    <submittedName>
        <fullName evidence="2">Uncharacterized protein</fullName>
    </submittedName>
</protein>
<gene>
    <name evidence="2" type="ORF">GBZ48_34355</name>
</gene>
<organism evidence="2 3">
    <name type="scientific">Azospirillum melinis</name>
    <dbReference type="NCBI Taxonomy" id="328839"/>
    <lineage>
        <taxon>Bacteria</taxon>
        <taxon>Pseudomonadati</taxon>
        <taxon>Pseudomonadota</taxon>
        <taxon>Alphaproteobacteria</taxon>
        <taxon>Rhodospirillales</taxon>
        <taxon>Azospirillaceae</taxon>
        <taxon>Azospirillum</taxon>
    </lineage>
</organism>
<name>A0ABX2KKY8_9PROT</name>
<keyword evidence="3" id="KW-1185">Reference proteome</keyword>
<dbReference type="Proteomes" id="UP000605086">
    <property type="component" value="Unassembled WGS sequence"/>
</dbReference>
<proteinExistence type="predicted"/>
<accession>A0ABX2KKY8</accession>
<dbReference type="RefSeq" id="WP_174475135.1">
    <property type="nucleotide sequence ID" value="NZ_JAGINN010000005.1"/>
</dbReference>
<evidence type="ECO:0000256" key="1">
    <source>
        <dbReference type="SAM" id="MobiDB-lite"/>
    </source>
</evidence>
<dbReference type="EMBL" id="WHOS01000099">
    <property type="protein sequence ID" value="NUB04293.1"/>
    <property type="molecule type" value="Genomic_DNA"/>
</dbReference>